<dbReference type="HOGENOM" id="CLU_071771_0_0_5"/>
<evidence type="ECO:0000259" key="3">
    <source>
        <dbReference type="Pfam" id="PF12697"/>
    </source>
</evidence>
<dbReference type="OrthoDB" id="7172093at2"/>
<dbReference type="InterPro" id="IPR029058">
    <property type="entry name" value="AB_hydrolase_fold"/>
</dbReference>
<keyword evidence="2" id="KW-0732">Signal</keyword>
<dbReference type="InterPro" id="IPR000073">
    <property type="entry name" value="AB_hydrolase_1"/>
</dbReference>
<dbReference type="InterPro" id="IPR050266">
    <property type="entry name" value="AB_hydrolase_sf"/>
</dbReference>
<dbReference type="Pfam" id="PF12697">
    <property type="entry name" value="Abhydrolase_6"/>
    <property type="match status" value="1"/>
</dbReference>
<sequence precursor="true">MNVRRILARAAFACAATAVTATAVFHPAHAAVPVAVPSAAAPRFTVEVKGQGPDVILIPGLASSSAVWDDTVKQLQSRYRVHIVQVAGFAGAPVGANAEGPVIQPTVDALDSYIKSARLKAPAVIGHSMGGLMGLMLARQHPEDVGRLMVVDSLPFYAVVFSHQATVEAVKPQAAAMRDMAQKSTPEQWAAGETRTMARLVKSPVGLKAATEAAIASDPSVTGRALYDDLTTDLRGEIASIKTPTVMLYPWDDAAGAPQAAYDALYTSAYAPMSSATVKRIDGSLHFIMLDQPAAFAAEVESFLK</sequence>
<keyword evidence="1 4" id="KW-0378">Hydrolase</keyword>
<accession>B0T2H5</accession>
<dbReference type="Gene3D" id="3.40.50.1820">
    <property type="entry name" value="alpha/beta hydrolase"/>
    <property type="match status" value="1"/>
</dbReference>
<dbReference type="PANTHER" id="PTHR43798:SF31">
    <property type="entry name" value="AB HYDROLASE SUPERFAMILY PROTEIN YCLE"/>
    <property type="match status" value="1"/>
</dbReference>
<dbReference type="SUPFAM" id="SSF53474">
    <property type="entry name" value="alpha/beta-Hydrolases"/>
    <property type="match status" value="1"/>
</dbReference>
<dbReference type="AlphaFoldDB" id="B0T2H5"/>
<dbReference type="PANTHER" id="PTHR43798">
    <property type="entry name" value="MONOACYLGLYCEROL LIPASE"/>
    <property type="match status" value="1"/>
</dbReference>
<dbReference type="GO" id="GO:0016020">
    <property type="term" value="C:membrane"/>
    <property type="evidence" value="ECO:0007669"/>
    <property type="project" value="TreeGrafter"/>
</dbReference>
<name>B0T2H5_CAUSK</name>
<dbReference type="EMBL" id="CP000927">
    <property type="protein sequence ID" value="ABZ70796.1"/>
    <property type="molecule type" value="Genomic_DNA"/>
</dbReference>
<evidence type="ECO:0000256" key="2">
    <source>
        <dbReference type="SAM" id="SignalP"/>
    </source>
</evidence>
<organism evidence="4">
    <name type="scientific">Caulobacter sp. (strain K31)</name>
    <dbReference type="NCBI Taxonomy" id="366602"/>
    <lineage>
        <taxon>Bacteria</taxon>
        <taxon>Pseudomonadati</taxon>
        <taxon>Pseudomonadota</taxon>
        <taxon>Alphaproteobacteria</taxon>
        <taxon>Caulobacterales</taxon>
        <taxon>Caulobacteraceae</taxon>
        <taxon>Caulobacter</taxon>
    </lineage>
</organism>
<feature type="chain" id="PRO_5002755365" evidence="2">
    <location>
        <begin position="31"/>
        <end position="305"/>
    </location>
</feature>
<feature type="signal peptide" evidence="2">
    <location>
        <begin position="1"/>
        <end position="30"/>
    </location>
</feature>
<feature type="domain" description="AB hydrolase-1" evidence="3">
    <location>
        <begin position="55"/>
        <end position="298"/>
    </location>
</feature>
<dbReference type="eggNOG" id="COG2267">
    <property type="taxonomic scope" value="Bacteria"/>
</dbReference>
<dbReference type="GO" id="GO:0016787">
    <property type="term" value="F:hydrolase activity"/>
    <property type="evidence" value="ECO:0007669"/>
    <property type="project" value="UniProtKB-KW"/>
</dbReference>
<protein>
    <submittedName>
        <fullName evidence="4">Alpha/beta hydrolase fold</fullName>
    </submittedName>
</protein>
<evidence type="ECO:0000256" key="1">
    <source>
        <dbReference type="ARBA" id="ARBA00022801"/>
    </source>
</evidence>
<proteinExistence type="predicted"/>
<gene>
    <name evidence="4" type="ordered locus">Caul_1667</name>
</gene>
<dbReference type="PRINTS" id="PR00111">
    <property type="entry name" value="ABHYDROLASE"/>
</dbReference>
<dbReference type="KEGG" id="cak:Caul_1667"/>
<reference evidence="4" key="1">
    <citation type="submission" date="2008-01" db="EMBL/GenBank/DDBJ databases">
        <title>Complete sequence of chromosome of Caulobacter sp. K31.</title>
        <authorList>
            <consortium name="US DOE Joint Genome Institute"/>
            <person name="Copeland A."/>
            <person name="Lucas S."/>
            <person name="Lapidus A."/>
            <person name="Barry K."/>
            <person name="Glavina del Rio T."/>
            <person name="Dalin E."/>
            <person name="Tice H."/>
            <person name="Pitluck S."/>
            <person name="Bruce D."/>
            <person name="Goodwin L."/>
            <person name="Thompson L.S."/>
            <person name="Brettin T."/>
            <person name="Detter J.C."/>
            <person name="Han C."/>
            <person name="Schmutz J."/>
            <person name="Larimer F."/>
            <person name="Land M."/>
            <person name="Hauser L."/>
            <person name="Kyrpides N."/>
            <person name="Kim E."/>
            <person name="Stephens C."/>
            <person name="Richardson P."/>
        </authorList>
    </citation>
    <scope>NUCLEOTIDE SEQUENCE [LARGE SCALE GENOMIC DNA]</scope>
    <source>
        <strain evidence="4">K31</strain>
    </source>
</reference>
<dbReference type="STRING" id="366602.Caul_1667"/>
<evidence type="ECO:0000313" key="4">
    <source>
        <dbReference type="EMBL" id="ABZ70796.1"/>
    </source>
</evidence>